<gene>
    <name evidence="1" type="ORF">HSEST_0234</name>
</gene>
<protein>
    <recommendedName>
        <fullName evidence="3">Polyprenyl synthetase</fullName>
    </recommendedName>
</protein>
<evidence type="ECO:0000313" key="2">
    <source>
        <dbReference type="Proteomes" id="UP000663292"/>
    </source>
</evidence>
<dbReference type="InterPro" id="IPR055538">
    <property type="entry name" value="DUF7114"/>
</dbReference>
<name>A0A897NUE9_9EURY</name>
<dbReference type="RefSeq" id="WP_229121738.1">
    <property type="nucleotide sequence ID" value="NZ_CP064791.1"/>
</dbReference>
<organism evidence="1 2">
    <name type="scientific">Halapricum desulfuricans</name>
    <dbReference type="NCBI Taxonomy" id="2841257"/>
    <lineage>
        <taxon>Archaea</taxon>
        <taxon>Methanobacteriati</taxon>
        <taxon>Methanobacteriota</taxon>
        <taxon>Stenosarchaea group</taxon>
        <taxon>Halobacteria</taxon>
        <taxon>Halobacteriales</taxon>
        <taxon>Haloarculaceae</taxon>
        <taxon>Halapricum</taxon>
    </lineage>
</organism>
<dbReference type="EMBL" id="CP064791">
    <property type="protein sequence ID" value="QSG13786.1"/>
    <property type="molecule type" value="Genomic_DNA"/>
</dbReference>
<sequence length="219" mass="23083">MQEAGAIRAAALEAVEDVDPHVVYERIEALLDQEPMAPGVFTVACASAILERSGRTIDDLAAEDALAERAAGVQLIYSGLSRTRALASDPPWTRGDAERGNLDVLVADILVARGFYLLARTEASDEAVAVVRAFGRDQTIAHETDDAISHDLERDVFELAAVAGATAAGTTPSPQLREFATDLGRDGARTLPGTLEEQLTAVISVDSSGTDGVRTSADH</sequence>
<dbReference type="Pfam" id="PF23426">
    <property type="entry name" value="DUF7114"/>
    <property type="match status" value="1"/>
</dbReference>
<evidence type="ECO:0000313" key="1">
    <source>
        <dbReference type="EMBL" id="QSG13786.1"/>
    </source>
</evidence>
<reference evidence="1 2" key="1">
    <citation type="submission" date="2020-11" db="EMBL/GenBank/DDBJ databases">
        <title>Carbohydrate-dependent, anaerobic sulfur respiration: A novel catabolism in halophilic archaea.</title>
        <authorList>
            <person name="Sorokin D.Y."/>
            <person name="Messina E."/>
            <person name="Smedile F."/>
            <person name="La Cono V."/>
            <person name="Hallsworth J.E."/>
            <person name="Yakimov M.M."/>
        </authorList>
    </citation>
    <scope>NUCLEOTIDE SEQUENCE [LARGE SCALE GENOMIC DNA]</scope>
    <source>
        <strain evidence="1 2">HSR-Est</strain>
    </source>
</reference>
<accession>A0A897NUE9</accession>
<proteinExistence type="predicted"/>
<keyword evidence="2" id="KW-1185">Reference proteome</keyword>
<dbReference type="Proteomes" id="UP000663292">
    <property type="component" value="Chromosome"/>
</dbReference>
<dbReference type="AlphaFoldDB" id="A0A897NUE9"/>
<evidence type="ECO:0008006" key="3">
    <source>
        <dbReference type="Google" id="ProtNLM"/>
    </source>
</evidence>
<dbReference type="GeneID" id="68856874"/>